<keyword evidence="1" id="KW-0812">Transmembrane</keyword>
<name>A0A0A9B0U0_ARUDO</name>
<proteinExistence type="predicted"/>
<evidence type="ECO:0000313" key="2">
    <source>
        <dbReference type="EMBL" id="JAD52952.1"/>
    </source>
</evidence>
<accession>A0A0A9B0U0</accession>
<evidence type="ECO:0000256" key="1">
    <source>
        <dbReference type="SAM" id="Phobius"/>
    </source>
</evidence>
<dbReference type="EMBL" id="GBRH01244943">
    <property type="protein sequence ID" value="JAD52952.1"/>
    <property type="molecule type" value="Transcribed_RNA"/>
</dbReference>
<organism evidence="2">
    <name type="scientific">Arundo donax</name>
    <name type="common">Giant reed</name>
    <name type="synonym">Donax arundinaceus</name>
    <dbReference type="NCBI Taxonomy" id="35708"/>
    <lineage>
        <taxon>Eukaryota</taxon>
        <taxon>Viridiplantae</taxon>
        <taxon>Streptophyta</taxon>
        <taxon>Embryophyta</taxon>
        <taxon>Tracheophyta</taxon>
        <taxon>Spermatophyta</taxon>
        <taxon>Magnoliopsida</taxon>
        <taxon>Liliopsida</taxon>
        <taxon>Poales</taxon>
        <taxon>Poaceae</taxon>
        <taxon>PACMAD clade</taxon>
        <taxon>Arundinoideae</taxon>
        <taxon>Arundineae</taxon>
        <taxon>Arundo</taxon>
    </lineage>
</organism>
<keyword evidence="1" id="KW-0472">Membrane</keyword>
<protein>
    <submittedName>
        <fullName evidence="2">Uncharacterized protein</fullName>
    </submittedName>
</protein>
<dbReference type="AlphaFoldDB" id="A0A0A9B0U0"/>
<reference evidence="2" key="1">
    <citation type="submission" date="2014-09" db="EMBL/GenBank/DDBJ databases">
        <authorList>
            <person name="Magalhaes I.L.F."/>
            <person name="Oliveira U."/>
            <person name="Santos F.R."/>
            <person name="Vidigal T.H.D.A."/>
            <person name="Brescovit A.D."/>
            <person name="Santos A.J."/>
        </authorList>
    </citation>
    <scope>NUCLEOTIDE SEQUENCE</scope>
    <source>
        <tissue evidence="2">Shoot tissue taken approximately 20 cm above the soil surface</tissue>
    </source>
</reference>
<keyword evidence="1" id="KW-1133">Transmembrane helix</keyword>
<reference evidence="2" key="2">
    <citation type="journal article" date="2015" name="Data Brief">
        <title>Shoot transcriptome of the giant reed, Arundo donax.</title>
        <authorList>
            <person name="Barrero R.A."/>
            <person name="Guerrero F.D."/>
            <person name="Moolhuijzen P."/>
            <person name="Goolsby J.A."/>
            <person name="Tidwell J."/>
            <person name="Bellgard S.E."/>
            <person name="Bellgard M.I."/>
        </authorList>
    </citation>
    <scope>NUCLEOTIDE SEQUENCE</scope>
    <source>
        <tissue evidence="2">Shoot tissue taken approximately 20 cm above the soil surface</tissue>
    </source>
</reference>
<feature type="transmembrane region" description="Helical" evidence="1">
    <location>
        <begin position="5"/>
        <end position="27"/>
    </location>
</feature>
<sequence>MKGAFFSSCVICDLVFLGASMLFIFMASTSM</sequence>